<organism evidence="1 2">
    <name type="scientific">Brachybacterium sacelli</name>
    <dbReference type="NCBI Taxonomy" id="173364"/>
    <lineage>
        <taxon>Bacteria</taxon>
        <taxon>Bacillati</taxon>
        <taxon>Actinomycetota</taxon>
        <taxon>Actinomycetes</taxon>
        <taxon>Micrococcales</taxon>
        <taxon>Dermabacteraceae</taxon>
        <taxon>Brachybacterium</taxon>
    </lineage>
</organism>
<proteinExistence type="predicted"/>
<gene>
    <name evidence="1" type="ORF">JOF43_004001</name>
</gene>
<reference evidence="1 2" key="1">
    <citation type="submission" date="2021-03" db="EMBL/GenBank/DDBJ databases">
        <title>Sequencing the genomes of 1000 actinobacteria strains.</title>
        <authorList>
            <person name="Klenk H.-P."/>
        </authorList>
    </citation>
    <scope>NUCLEOTIDE SEQUENCE [LARGE SCALE GENOMIC DNA]</scope>
    <source>
        <strain evidence="1 2">DSM 14566</strain>
    </source>
</reference>
<protein>
    <submittedName>
        <fullName evidence="1">Uncharacterized protein</fullName>
    </submittedName>
</protein>
<sequence length="67" mass="7171">MVNLGARGREQRGANLDDELLVVSKFQPAGAVRDICGVEPKSEGGVAVRVEPRLLDYPHVMGTIPGE</sequence>
<accession>A0ABS4X6C2</accession>
<evidence type="ECO:0000313" key="1">
    <source>
        <dbReference type="EMBL" id="MBP2384012.1"/>
    </source>
</evidence>
<dbReference type="Proteomes" id="UP001519290">
    <property type="component" value="Unassembled WGS sequence"/>
</dbReference>
<keyword evidence="2" id="KW-1185">Reference proteome</keyword>
<dbReference type="EMBL" id="JAGIOD010000002">
    <property type="protein sequence ID" value="MBP2384012.1"/>
    <property type="molecule type" value="Genomic_DNA"/>
</dbReference>
<name>A0ABS4X6C2_9MICO</name>
<evidence type="ECO:0000313" key="2">
    <source>
        <dbReference type="Proteomes" id="UP001519290"/>
    </source>
</evidence>
<comment type="caution">
    <text evidence="1">The sequence shown here is derived from an EMBL/GenBank/DDBJ whole genome shotgun (WGS) entry which is preliminary data.</text>
</comment>